<dbReference type="Proteomes" id="UP000632659">
    <property type="component" value="Unassembled WGS sequence"/>
</dbReference>
<organism evidence="3 4">
    <name type="scientific">Massiliimalia timonensis</name>
    <dbReference type="NCBI Taxonomy" id="1987501"/>
    <lineage>
        <taxon>Bacteria</taxon>
        <taxon>Bacillati</taxon>
        <taxon>Bacillota</taxon>
        <taxon>Clostridia</taxon>
        <taxon>Eubacteriales</taxon>
        <taxon>Oscillospiraceae</taxon>
        <taxon>Massiliimalia</taxon>
    </lineage>
</organism>
<comment type="caution">
    <text evidence="3">The sequence shown here is derived from an EMBL/GenBank/DDBJ whole genome shotgun (WGS) entry which is preliminary data.</text>
</comment>
<evidence type="ECO:0000259" key="2">
    <source>
        <dbReference type="Pfam" id="PF07670"/>
    </source>
</evidence>
<dbReference type="Pfam" id="PF07670">
    <property type="entry name" value="Gate"/>
    <property type="match status" value="1"/>
</dbReference>
<keyword evidence="1" id="KW-0472">Membrane</keyword>
<keyword evidence="1" id="KW-0812">Transmembrane</keyword>
<dbReference type="AlphaFoldDB" id="A0A8J6PCF1"/>
<proteinExistence type="predicted"/>
<evidence type="ECO:0000256" key="1">
    <source>
        <dbReference type="SAM" id="Phobius"/>
    </source>
</evidence>
<feature type="transmembrane region" description="Helical" evidence="1">
    <location>
        <begin position="134"/>
        <end position="154"/>
    </location>
</feature>
<reference evidence="3" key="1">
    <citation type="submission" date="2020-08" db="EMBL/GenBank/DDBJ databases">
        <title>Genome public.</title>
        <authorList>
            <person name="Liu C."/>
            <person name="Sun Q."/>
        </authorList>
    </citation>
    <scope>NUCLEOTIDE SEQUENCE</scope>
    <source>
        <strain evidence="3">NSJ-15</strain>
    </source>
</reference>
<name>A0A8J6PCF1_9FIRM</name>
<keyword evidence="4" id="KW-1185">Reference proteome</keyword>
<feature type="transmembrane region" description="Helical" evidence="1">
    <location>
        <begin position="166"/>
        <end position="188"/>
    </location>
</feature>
<dbReference type="OrthoDB" id="9782481at2"/>
<dbReference type="EMBL" id="JACRTL010000003">
    <property type="protein sequence ID" value="MBC8610868.1"/>
    <property type="molecule type" value="Genomic_DNA"/>
</dbReference>
<feature type="domain" description="Nucleoside transporter/FeoB GTPase Gate" evidence="2">
    <location>
        <begin position="40"/>
        <end position="180"/>
    </location>
</feature>
<gene>
    <name evidence="3" type="ORF">H8702_06990</name>
</gene>
<protein>
    <submittedName>
        <fullName evidence="3">Spore maturation protein A</fullName>
    </submittedName>
</protein>
<evidence type="ECO:0000313" key="4">
    <source>
        <dbReference type="Proteomes" id="UP000632659"/>
    </source>
</evidence>
<dbReference type="RefSeq" id="WP_093989186.1">
    <property type="nucleotide sequence ID" value="NZ_FYDD01000004.1"/>
</dbReference>
<evidence type="ECO:0000313" key="3">
    <source>
        <dbReference type="EMBL" id="MBC8610868.1"/>
    </source>
</evidence>
<dbReference type="InterPro" id="IPR011642">
    <property type="entry name" value="Gate_dom"/>
</dbReference>
<accession>A0A8J6PCF1</accession>
<sequence>MKWIFSGLIVLSIFFGITTGHLDAVSNAAISECGNAVTLVLKLMGSICLWSGLMKVAEESGLTDRISRLLRPFTRLIFRGLPETSPALPLISMNITANLLGLGNAATPLGIAAMKALSEEQPPHLRSTASVHTISLVVLNTASIQLLPTTIALLRLEYGASDPLDVLPAILCSSFLSVCVGLLLVSLCSHSERSPLQRQAFSRRKEAAK</sequence>
<keyword evidence="1" id="KW-1133">Transmembrane helix</keyword>